<dbReference type="AlphaFoldDB" id="A0A423KNT6"/>
<proteinExistence type="predicted"/>
<dbReference type="EMBL" id="MOBP01000005">
    <property type="protein sequence ID" value="RON55997.1"/>
    <property type="molecule type" value="Genomic_DNA"/>
</dbReference>
<evidence type="ECO:0000313" key="2">
    <source>
        <dbReference type="Proteomes" id="UP000283627"/>
    </source>
</evidence>
<sequence>MLLREHQKRKAQLGPLNVATIPLDWISGNTTSDIQLLIRPQLGHIDKTTTELYVQWVVKILETEGIQFAYQDFLDEIEAKAACINIEVLHGRA</sequence>
<organism evidence="1 2">
    <name type="scientific">Pseudomonas frederiksbergensis</name>
    <dbReference type="NCBI Taxonomy" id="104087"/>
    <lineage>
        <taxon>Bacteria</taxon>
        <taxon>Pseudomonadati</taxon>
        <taxon>Pseudomonadota</taxon>
        <taxon>Gammaproteobacteria</taxon>
        <taxon>Pseudomonadales</taxon>
        <taxon>Pseudomonadaceae</taxon>
        <taxon>Pseudomonas</taxon>
    </lineage>
</organism>
<comment type="caution">
    <text evidence="1">The sequence shown here is derived from an EMBL/GenBank/DDBJ whole genome shotgun (WGS) entry which is preliminary data.</text>
</comment>
<protein>
    <submittedName>
        <fullName evidence="1">Uncharacterized protein</fullName>
    </submittedName>
</protein>
<name>A0A423KNT6_9PSED</name>
<gene>
    <name evidence="1" type="ORF">BK665_08550</name>
</gene>
<reference evidence="1 2" key="1">
    <citation type="submission" date="2016-10" db="EMBL/GenBank/DDBJ databases">
        <title>Comparative genome analysis of multiple Pseudomonas spp. focuses on biocontrol and plant growth promoting traits.</title>
        <authorList>
            <person name="Tao X.-Y."/>
            <person name="Taylor C.G."/>
        </authorList>
    </citation>
    <scope>NUCLEOTIDE SEQUENCE [LARGE SCALE GENOMIC DNA]</scope>
    <source>
        <strain evidence="1 2">39A2</strain>
    </source>
</reference>
<accession>A0A423KNT6</accession>
<dbReference type="Proteomes" id="UP000283627">
    <property type="component" value="Unassembled WGS sequence"/>
</dbReference>
<evidence type="ECO:0000313" key="1">
    <source>
        <dbReference type="EMBL" id="RON55997.1"/>
    </source>
</evidence>